<comment type="caution">
    <text evidence="1">The sequence shown here is derived from an EMBL/GenBank/DDBJ whole genome shotgun (WGS) entry which is preliminary data.</text>
</comment>
<organism evidence="1 2">
    <name type="scientific">Oedothorax gibbosus</name>
    <dbReference type="NCBI Taxonomy" id="931172"/>
    <lineage>
        <taxon>Eukaryota</taxon>
        <taxon>Metazoa</taxon>
        <taxon>Ecdysozoa</taxon>
        <taxon>Arthropoda</taxon>
        <taxon>Chelicerata</taxon>
        <taxon>Arachnida</taxon>
        <taxon>Araneae</taxon>
        <taxon>Araneomorphae</taxon>
        <taxon>Entelegynae</taxon>
        <taxon>Araneoidea</taxon>
        <taxon>Linyphiidae</taxon>
        <taxon>Erigoninae</taxon>
        <taxon>Oedothorax</taxon>
    </lineage>
</organism>
<sequence length="72" mass="7155">MSFFTIAESGFDDVLSGKELTLQHSVPSCAVMTEVAVDELAPVTGAWNSGVVASLGPGTTGTNVLGMAGAGP</sequence>
<accession>A0AAV6V621</accession>
<keyword evidence="2" id="KW-1185">Reference proteome</keyword>
<dbReference type="Proteomes" id="UP000827092">
    <property type="component" value="Unassembled WGS sequence"/>
</dbReference>
<evidence type="ECO:0000313" key="2">
    <source>
        <dbReference type="Proteomes" id="UP000827092"/>
    </source>
</evidence>
<gene>
    <name evidence="1" type="ORF">JTE90_010040</name>
</gene>
<name>A0AAV6V621_9ARAC</name>
<protein>
    <submittedName>
        <fullName evidence="1">Uncharacterized protein</fullName>
    </submittedName>
</protein>
<evidence type="ECO:0000313" key="1">
    <source>
        <dbReference type="EMBL" id="KAG8191116.1"/>
    </source>
</evidence>
<reference evidence="1 2" key="1">
    <citation type="journal article" date="2022" name="Nat. Ecol. Evol.">
        <title>A masculinizing supergene underlies an exaggerated male reproductive morph in a spider.</title>
        <authorList>
            <person name="Hendrickx F."/>
            <person name="De Corte Z."/>
            <person name="Sonet G."/>
            <person name="Van Belleghem S.M."/>
            <person name="Kostlbacher S."/>
            <person name="Vangestel C."/>
        </authorList>
    </citation>
    <scope>NUCLEOTIDE SEQUENCE [LARGE SCALE GENOMIC DNA]</scope>
    <source>
        <strain evidence="1">W744_W776</strain>
    </source>
</reference>
<dbReference type="AlphaFoldDB" id="A0AAV6V621"/>
<dbReference type="EMBL" id="JAFNEN010000166">
    <property type="protein sequence ID" value="KAG8191116.1"/>
    <property type="molecule type" value="Genomic_DNA"/>
</dbReference>
<proteinExistence type="predicted"/>